<evidence type="ECO:0000313" key="2">
    <source>
        <dbReference type="EMBL" id="KAF2724329.1"/>
    </source>
</evidence>
<evidence type="ECO:0000313" key="3">
    <source>
        <dbReference type="Proteomes" id="UP000799441"/>
    </source>
</evidence>
<proteinExistence type="predicted"/>
<organism evidence="2 3">
    <name type="scientific">Polychaeton citri CBS 116435</name>
    <dbReference type="NCBI Taxonomy" id="1314669"/>
    <lineage>
        <taxon>Eukaryota</taxon>
        <taxon>Fungi</taxon>
        <taxon>Dikarya</taxon>
        <taxon>Ascomycota</taxon>
        <taxon>Pezizomycotina</taxon>
        <taxon>Dothideomycetes</taxon>
        <taxon>Dothideomycetidae</taxon>
        <taxon>Capnodiales</taxon>
        <taxon>Capnodiaceae</taxon>
        <taxon>Polychaeton</taxon>
    </lineage>
</organism>
<dbReference type="AlphaFoldDB" id="A0A9P4QDC0"/>
<evidence type="ECO:0000256" key="1">
    <source>
        <dbReference type="SAM" id="MobiDB-lite"/>
    </source>
</evidence>
<accession>A0A9P4QDC0</accession>
<protein>
    <submittedName>
        <fullName evidence="2">Uncharacterized protein</fullName>
    </submittedName>
</protein>
<dbReference type="OrthoDB" id="10470868at2759"/>
<reference evidence="2" key="1">
    <citation type="journal article" date="2020" name="Stud. Mycol.">
        <title>101 Dothideomycetes genomes: a test case for predicting lifestyles and emergence of pathogens.</title>
        <authorList>
            <person name="Haridas S."/>
            <person name="Albert R."/>
            <person name="Binder M."/>
            <person name="Bloem J."/>
            <person name="Labutti K."/>
            <person name="Salamov A."/>
            <person name="Andreopoulos B."/>
            <person name="Baker S."/>
            <person name="Barry K."/>
            <person name="Bills G."/>
            <person name="Bluhm B."/>
            <person name="Cannon C."/>
            <person name="Castanera R."/>
            <person name="Culley D."/>
            <person name="Daum C."/>
            <person name="Ezra D."/>
            <person name="Gonzalez J."/>
            <person name="Henrissat B."/>
            <person name="Kuo A."/>
            <person name="Liang C."/>
            <person name="Lipzen A."/>
            <person name="Lutzoni F."/>
            <person name="Magnuson J."/>
            <person name="Mondo S."/>
            <person name="Nolan M."/>
            <person name="Ohm R."/>
            <person name="Pangilinan J."/>
            <person name="Park H.-J."/>
            <person name="Ramirez L."/>
            <person name="Alfaro M."/>
            <person name="Sun H."/>
            <person name="Tritt A."/>
            <person name="Yoshinaga Y."/>
            <person name="Zwiers L.-H."/>
            <person name="Turgeon B."/>
            <person name="Goodwin S."/>
            <person name="Spatafora J."/>
            <person name="Crous P."/>
            <person name="Grigoriev I."/>
        </authorList>
    </citation>
    <scope>NUCLEOTIDE SEQUENCE</scope>
    <source>
        <strain evidence="2">CBS 116435</strain>
    </source>
</reference>
<feature type="region of interest" description="Disordered" evidence="1">
    <location>
        <begin position="46"/>
        <end position="66"/>
    </location>
</feature>
<gene>
    <name evidence="2" type="ORF">K431DRAFT_282173</name>
</gene>
<dbReference type="Proteomes" id="UP000799441">
    <property type="component" value="Unassembled WGS sequence"/>
</dbReference>
<dbReference type="EMBL" id="MU003772">
    <property type="protein sequence ID" value="KAF2724329.1"/>
    <property type="molecule type" value="Genomic_DNA"/>
</dbReference>
<name>A0A9P4QDC0_9PEZI</name>
<keyword evidence="3" id="KW-1185">Reference proteome</keyword>
<sequence>MFGAIKDFQPVVDKLIEEDQREDPTTQQYDWDRYAQAFFPKAEELTAEAEKAQQEGSREKASELFL</sequence>
<comment type="caution">
    <text evidence="2">The sequence shown here is derived from an EMBL/GenBank/DDBJ whole genome shotgun (WGS) entry which is preliminary data.</text>
</comment>